<dbReference type="InterPro" id="IPR026891">
    <property type="entry name" value="Fn3-like"/>
</dbReference>
<evidence type="ECO:0000256" key="1">
    <source>
        <dbReference type="ARBA" id="ARBA00004613"/>
    </source>
</evidence>
<comment type="caution">
    <text evidence="13">The sequence shown here is derived from an EMBL/GenBank/DDBJ whole genome shotgun (WGS) entry which is preliminary data.</text>
</comment>
<dbReference type="InterPro" id="IPR005084">
    <property type="entry name" value="CBM6"/>
</dbReference>
<evidence type="ECO:0000313" key="14">
    <source>
        <dbReference type="Proteomes" id="UP000675781"/>
    </source>
</evidence>
<feature type="region of interest" description="Disordered" evidence="10">
    <location>
        <begin position="441"/>
        <end position="462"/>
    </location>
</feature>
<evidence type="ECO:0000256" key="5">
    <source>
        <dbReference type="ARBA" id="ARBA00022801"/>
    </source>
</evidence>
<dbReference type="Pfam" id="PF01915">
    <property type="entry name" value="Glyco_hydro_3_C"/>
    <property type="match status" value="1"/>
</dbReference>
<feature type="compositionally biased region" description="Low complexity" evidence="10">
    <location>
        <begin position="13"/>
        <end position="23"/>
    </location>
</feature>
<dbReference type="Gene3D" id="3.20.20.300">
    <property type="entry name" value="Glycoside hydrolase, family 3, N-terminal domain"/>
    <property type="match status" value="1"/>
</dbReference>
<dbReference type="SMART" id="SM00606">
    <property type="entry name" value="CBD_IV"/>
    <property type="match status" value="2"/>
</dbReference>
<evidence type="ECO:0000259" key="11">
    <source>
        <dbReference type="PROSITE" id="PS50022"/>
    </source>
</evidence>
<dbReference type="PROSITE" id="PS50022">
    <property type="entry name" value="FA58C_3"/>
    <property type="match status" value="1"/>
</dbReference>
<name>A0A941EMM9_9ACTN</name>
<dbReference type="PANTHER" id="PTHR42715">
    <property type="entry name" value="BETA-GLUCOSIDASE"/>
    <property type="match status" value="1"/>
</dbReference>
<dbReference type="Pfam" id="PF03422">
    <property type="entry name" value="CBM_6"/>
    <property type="match status" value="2"/>
</dbReference>
<dbReference type="InterPro" id="IPR000421">
    <property type="entry name" value="FA58C"/>
</dbReference>
<dbReference type="Pfam" id="PF00933">
    <property type="entry name" value="Glyco_hydro_3"/>
    <property type="match status" value="1"/>
</dbReference>
<comment type="subcellular location">
    <subcellularLocation>
        <location evidence="1">Secreted</location>
    </subcellularLocation>
</comment>
<evidence type="ECO:0000256" key="10">
    <source>
        <dbReference type="SAM" id="MobiDB-lite"/>
    </source>
</evidence>
<dbReference type="SUPFAM" id="SSF49785">
    <property type="entry name" value="Galactose-binding domain-like"/>
    <property type="match status" value="3"/>
</dbReference>
<feature type="compositionally biased region" description="Polar residues" evidence="10">
    <location>
        <begin position="441"/>
        <end position="453"/>
    </location>
</feature>
<keyword evidence="4" id="KW-0732">Signal</keyword>
<feature type="domain" description="CBM6" evidence="12">
    <location>
        <begin position="262"/>
        <end position="409"/>
    </location>
</feature>
<dbReference type="PROSITE" id="PS51175">
    <property type="entry name" value="CBM6"/>
    <property type="match status" value="2"/>
</dbReference>
<dbReference type="InterPro" id="IPR001764">
    <property type="entry name" value="Glyco_hydro_3_N"/>
</dbReference>
<keyword evidence="3" id="KW-0964">Secreted</keyword>
<dbReference type="InterPro" id="IPR013783">
    <property type="entry name" value="Ig-like_fold"/>
</dbReference>
<feature type="region of interest" description="Disordered" evidence="10">
    <location>
        <begin position="1"/>
        <end position="46"/>
    </location>
</feature>
<evidence type="ECO:0000256" key="7">
    <source>
        <dbReference type="ARBA" id="ARBA00041276"/>
    </source>
</evidence>
<dbReference type="InterPro" id="IPR002772">
    <property type="entry name" value="Glyco_hydro_3_C"/>
</dbReference>
<dbReference type="Gene3D" id="2.60.120.260">
    <property type="entry name" value="Galactose-binding domain-like"/>
    <property type="match status" value="3"/>
</dbReference>
<dbReference type="EMBL" id="JAGSOG010000027">
    <property type="protein sequence ID" value="MBR7833302.1"/>
    <property type="molecule type" value="Genomic_DNA"/>
</dbReference>
<dbReference type="InterPro" id="IPR008979">
    <property type="entry name" value="Galactose-bd-like_sf"/>
</dbReference>
<dbReference type="Pfam" id="PF00754">
    <property type="entry name" value="F5_F8_type_C"/>
    <property type="match status" value="1"/>
</dbReference>
<feature type="domain" description="F5/8 type C" evidence="11">
    <location>
        <begin position="422"/>
        <end position="558"/>
    </location>
</feature>
<evidence type="ECO:0000256" key="4">
    <source>
        <dbReference type="ARBA" id="ARBA00022729"/>
    </source>
</evidence>
<keyword evidence="14" id="KW-1185">Reference proteome</keyword>
<dbReference type="PRINTS" id="PR00133">
    <property type="entry name" value="GLHYDRLASE3"/>
</dbReference>
<gene>
    <name evidence="13" type="ORF">KDL01_08495</name>
</gene>
<dbReference type="GO" id="GO:0005576">
    <property type="term" value="C:extracellular region"/>
    <property type="evidence" value="ECO:0007669"/>
    <property type="project" value="UniProtKB-SubCell"/>
</dbReference>
<dbReference type="InterPro" id="IPR017853">
    <property type="entry name" value="GH"/>
</dbReference>
<feature type="compositionally biased region" description="Pro residues" evidence="10">
    <location>
        <begin position="1"/>
        <end position="12"/>
    </location>
</feature>
<dbReference type="GO" id="GO:0008422">
    <property type="term" value="F:beta-glucosidase activity"/>
    <property type="evidence" value="ECO:0007669"/>
    <property type="project" value="TreeGrafter"/>
</dbReference>
<accession>A0A941EMM9</accession>
<dbReference type="SUPFAM" id="SSF51445">
    <property type="entry name" value="(Trans)glycosidases"/>
    <property type="match status" value="1"/>
</dbReference>
<dbReference type="PANTHER" id="PTHR42715:SF12">
    <property type="entry name" value="BETA-GLUCOSIDASE G-RELATED"/>
    <property type="match status" value="1"/>
</dbReference>
<dbReference type="Proteomes" id="UP000675781">
    <property type="component" value="Unassembled WGS sequence"/>
</dbReference>
<evidence type="ECO:0000256" key="2">
    <source>
        <dbReference type="ARBA" id="ARBA00005336"/>
    </source>
</evidence>
<protein>
    <recommendedName>
        <fullName evidence="6">Probable beta-glucosidase G</fullName>
    </recommendedName>
    <alternativeName>
        <fullName evidence="7">Beta-D-glucoside glucohydrolase G</fullName>
    </alternativeName>
    <alternativeName>
        <fullName evidence="8">Cellobiase G</fullName>
    </alternativeName>
    <alternativeName>
        <fullName evidence="9">Gentiobiase G</fullName>
    </alternativeName>
</protein>
<dbReference type="SMART" id="SM00231">
    <property type="entry name" value="FA58C"/>
    <property type="match status" value="1"/>
</dbReference>
<reference evidence="13" key="1">
    <citation type="submission" date="2021-04" db="EMBL/GenBank/DDBJ databases">
        <title>Genome based classification of Actinospica acidithermotolerans sp. nov., an actinobacterium isolated from an Indonesian hot spring.</title>
        <authorList>
            <person name="Kusuma A.B."/>
            <person name="Putra K.E."/>
            <person name="Nafisah S."/>
            <person name="Loh J."/>
            <person name="Nouioui I."/>
            <person name="Goodfellow M."/>
        </authorList>
    </citation>
    <scope>NUCLEOTIDE SEQUENCE</scope>
    <source>
        <strain evidence="13">CSCA 57</strain>
    </source>
</reference>
<dbReference type="InterPro" id="IPR050288">
    <property type="entry name" value="Cellulose_deg_GH3"/>
</dbReference>
<dbReference type="InterPro" id="IPR036962">
    <property type="entry name" value="Glyco_hydro_3_N_sf"/>
</dbReference>
<dbReference type="InterPro" id="IPR036881">
    <property type="entry name" value="Glyco_hydro_3_C_sf"/>
</dbReference>
<comment type="similarity">
    <text evidence="2">Belongs to the glycosyl hydrolase 3 family.</text>
</comment>
<dbReference type="Gene3D" id="3.40.50.1700">
    <property type="entry name" value="Glycoside hydrolase family 3 C-terminal domain"/>
    <property type="match status" value="1"/>
</dbReference>
<proteinExistence type="inferred from homology"/>
<dbReference type="SMART" id="SM01217">
    <property type="entry name" value="Fn3_like"/>
    <property type="match status" value="1"/>
</dbReference>
<evidence type="ECO:0000256" key="9">
    <source>
        <dbReference type="ARBA" id="ARBA00041808"/>
    </source>
</evidence>
<evidence type="ECO:0000256" key="3">
    <source>
        <dbReference type="ARBA" id="ARBA00022525"/>
    </source>
</evidence>
<feature type="domain" description="CBM6" evidence="12">
    <location>
        <begin position="108"/>
        <end position="236"/>
    </location>
</feature>
<dbReference type="CDD" id="cd04080">
    <property type="entry name" value="CBM6_cellulase-like"/>
    <property type="match status" value="2"/>
</dbReference>
<dbReference type="Gene3D" id="2.60.40.10">
    <property type="entry name" value="Immunoglobulins"/>
    <property type="match status" value="2"/>
</dbReference>
<evidence type="ECO:0000259" key="12">
    <source>
        <dbReference type="PROSITE" id="PS51175"/>
    </source>
</evidence>
<evidence type="ECO:0000313" key="13">
    <source>
        <dbReference type="EMBL" id="MBR7833302.1"/>
    </source>
</evidence>
<evidence type="ECO:0000256" key="6">
    <source>
        <dbReference type="ARBA" id="ARBA00039579"/>
    </source>
</evidence>
<dbReference type="GO" id="GO:0009251">
    <property type="term" value="P:glucan catabolic process"/>
    <property type="evidence" value="ECO:0007669"/>
    <property type="project" value="TreeGrafter"/>
</dbReference>
<dbReference type="InterPro" id="IPR006584">
    <property type="entry name" value="Cellulose-bd_IV"/>
</dbReference>
<sequence length="1367" mass="138517">MKHFPPLRPPAPARGGPRKTAPGTTAPRGSAPGTPRPRTSGRRNRTHLRVRALLATFTLAALSVVSTHTVASAAASAPFGGTAAAVPGTVQAANYDTGGQGVAYNVTSTNGSANSYRTDGIDLEATADTLDTTVAGGADDMGWTTSGQWFDYTVNVATAGTYTLAFRISSPYGITDALHVANAAGTNLSGAVAVPNTGGYQTWTTVDASVVLPAGQQTLTIDQDSNGWNFHYVAFTLSSSGGGGTGTSGDAPFGGTPAAVPGTVQAANYDTGGSGVAYSSAANGTANSYRTDGVDLEATADTLDTSPAGGAYDVGWTAAGQWFKYTVTVSTAGIYTVSFRVAAPAAVTDALHIANAAGTNLSGSVAVPATGGYQTWATVTASVTLAAGQQTLTVDQDAAGWNLHYLSFAQGSSGGGGGTGGTGPTEYCGFQDLALDQPTTASSVYSTTGNPPSAATDGNPGTRWESAYTDPQWLEVDLGAPQQICSVGISWETAYASAFQIQVSNDNATWTTEYSTTTGAGGSQTFSISTTARYIRVYATVRATQWGDSIFEFDVYGLTTTAPLSGGNGTGGNGVCPWVGSTAPVAQRVQQILNTMDQSEEFTLLSGDGGSSYIGQIAGIPNLCIAADNVQDGPNGVGDGTGGVTAFPDGENAAATWDPALITQEGQAMGAEFAGKGVNVALGPTTNLVRDPRWGRTYETYGEDPYLAGQITSAEVDGLQSQGVMAMVKHVAAYDQEQYPNGNNNETVSQQALEELYLAPFQTAAEQSAPASMMCSYAVVNGAASCQNADMLLDGLDAQANYGGFITSDWGGDYNNVASEVGGMDVGMPFPGSIPSDFAAAITAGTLSQYTVNEAVGRILTQMFAFGMFDNPASGSLSATVTSTAHQQTALQLNEEGTVLLKNNGVLPLNPNGSESIAVIGTDGGAGVELAGGGSGTVTSSNTIWPITGIQDAVGANVKVTYTAGDDNGTTDIPQAVAAAQAATDAVVFVNLPEGEETDLTTLDLSATDETMIADVAAVNKNTIVVVDSGGPVVMPWLSSVAGVFANWYPGQEVGNAMAALIFGTADPSGKLPVTFPTSLSQVPAQTTAQWPGTSAGVSFSEGVNIGYRWYQSQNITPAFAFGFGLSYTKFSFSNLSVGAFNADGNATVTATVTNTGSVAGADVAQLYVGDPAASADPPEQLKGFQRVSLTPGQSATVTFPLNIHDLASWSASGNAWEAQAGTYSIKVGDASNNLLLTGSTSLAQTLTGQVAAGQSAAGVAPTNTAVSANVTANSGVPGSETVGVANPFGYSSPKGTAVSFAMQADDSNSAQTLTFTATGLPPGTSIASNGTISGTGSTLGTYIVTVTATDTKGVSGSATFIWSVVQ</sequence>
<organism evidence="13 14">
    <name type="scientific">Actinospica durhamensis</name>
    <dbReference type="NCBI Taxonomy" id="1508375"/>
    <lineage>
        <taxon>Bacteria</taxon>
        <taxon>Bacillati</taxon>
        <taxon>Actinomycetota</taxon>
        <taxon>Actinomycetes</taxon>
        <taxon>Catenulisporales</taxon>
        <taxon>Actinospicaceae</taxon>
        <taxon>Actinospica</taxon>
    </lineage>
</organism>
<dbReference type="Pfam" id="PF14310">
    <property type="entry name" value="Fn3-like"/>
    <property type="match status" value="1"/>
</dbReference>
<evidence type="ECO:0000256" key="8">
    <source>
        <dbReference type="ARBA" id="ARBA00041601"/>
    </source>
</evidence>
<dbReference type="Pfam" id="PF05345">
    <property type="entry name" value="He_PIG"/>
    <property type="match status" value="1"/>
</dbReference>
<dbReference type="GO" id="GO:0030246">
    <property type="term" value="F:carbohydrate binding"/>
    <property type="evidence" value="ECO:0007669"/>
    <property type="project" value="InterPro"/>
</dbReference>
<dbReference type="SUPFAM" id="SSF52279">
    <property type="entry name" value="Beta-D-glucan exohydrolase, C-terminal domain"/>
    <property type="match status" value="1"/>
</dbReference>
<keyword evidence="5 13" id="KW-0378">Hydrolase</keyword>